<dbReference type="PANTHER" id="PTHR43214">
    <property type="entry name" value="TWO-COMPONENT RESPONSE REGULATOR"/>
    <property type="match status" value="1"/>
</dbReference>
<keyword evidence="1" id="KW-0238">DNA-binding</keyword>
<reference evidence="4" key="1">
    <citation type="submission" date="2008-04" db="EMBL/GenBank/DDBJ databases">
        <title>Complete sequence of plasmid 1 of Burkholderia ambifaria MC40-6.</title>
        <authorList>
            <person name="Copeland A."/>
            <person name="Lucas S."/>
            <person name="Lapidus A."/>
            <person name="Glavina del Rio T."/>
            <person name="Dalin E."/>
            <person name="Tice H."/>
            <person name="Pitluck S."/>
            <person name="Chain P."/>
            <person name="Malfatti S."/>
            <person name="Shin M."/>
            <person name="Vergez L."/>
            <person name="Lang D."/>
            <person name="Schmutz J."/>
            <person name="Larimer F."/>
            <person name="Land M."/>
            <person name="Hauser L."/>
            <person name="Kyrpides N."/>
            <person name="Lykidis A."/>
            <person name="Ramette A."/>
            <person name="Konstantinidis K."/>
            <person name="Tiedje J."/>
            <person name="Richardson P."/>
        </authorList>
    </citation>
    <scope>NUCLEOTIDE SEQUENCE [LARGE SCALE GENOMIC DNA]</scope>
    <source>
        <strain evidence="4">MC40-6</strain>
        <plasmid evidence="4">pBMC401</plasmid>
    </source>
</reference>
<dbReference type="Pfam" id="PF00196">
    <property type="entry name" value="GerE"/>
    <property type="match status" value="1"/>
</dbReference>
<dbReference type="Gene3D" id="1.10.10.10">
    <property type="entry name" value="Winged helix-like DNA-binding domain superfamily/Winged helix DNA-binding domain"/>
    <property type="match status" value="1"/>
</dbReference>
<dbReference type="PANTHER" id="PTHR43214:SF17">
    <property type="entry name" value="TRANSCRIPTIONAL REGULATORY PROTEIN RCSB"/>
    <property type="match status" value="1"/>
</dbReference>
<dbReference type="SMART" id="SM00421">
    <property type="entry name" value="HTH_LUXR"/>
    <property type="match status" value="1"/>
</dbReference>
<dbReference type="GO" id="GO:0003677">
    <property type="term" value="F:DNA binding"/>
    <property type="evidence" value="ECO:0007669"/>
    <property type="project" value="UniProtKB-KW"/>
</dbReference>
<evidence type="ECO:0000259" key="2">
    <source>
        <dbReference type="PROSITE" id="PS50043"/>
    </source>
</evidence>
<geneLocation type="plasmid" evidence="3 4">
    <name>pBMC401</name>
</geneLocation>
<dbReference type="InterPro" id="IPR039420">
    <property type="entry name" value="WalR-like"/>
</dbReference>
<evidence type="ECO:0000256" key="1">
    <source>
        <dbReference type="ARBA" id="ARBA00023125"/>
    </source>
</evidence>
<dbReference type="CDD" id="cd06170">
    <property type="entry name" value="LuxR_C_like"/>
    <property type="match status" value="1"/>
</dbReference>
<dbReference type="InterPro" id="IPR011006">
    <property type="entry name" value="CheY-like_superfamily"/>
</dbReference>
<evidence type="ECO:0000313" key="4">
    <source>
        <dbReference type="Proteomes" id="UP000001680"/>
    </source>
</evidence>
<name>B1Z6J0_BURA4</name>
<dbReference type="EMBL" id="CP001028">
    <property type="protein sequence ID" value="ACB69067.1"/>
    <property type="molecule type" value="Genomic_DNA"/>
</dbReference>
<dbReference type="AlphaFoldDB" id="B1Z6J0"/>
<dbReference type="InterPro" id="IPR036388">
    <property type="entry name" value="WH-like_DNA-bd_sf"/>
</dbReference>
<dbReference type="HOGENOM" id="CLU_000445_90_1_4"/>
<dbReference type="KEGG" id="bac:BamMC406_6659"/>
<dbReference type="Proteomes" id="UP000001680">
    <property type="component" value="Plasmid pBMC401"/>
</dbReference>
<dbReference type="InterPro" id="IPR000792">
    <property type="entry name" value="Tscrpt_reg_LuxR_C"/>
</dbReference>
<dbReference type="InterPro" id="IPR016032">
    <property type="entry name" value="Sig_transdc_resp-reg_C-effctor"/>
</dbReference>
<dbReference type="PRINTS" id="PR00038">
    <property type="entry name" value="HTHLUXR"/>
</dbReference>
<dbReference type="SUPFAM" id="SSF52172">
    <property type="entry name" value="CheY-like"/>
    <property type="match status" value="1"/>
</dbReference>
<protein>
    <submittedName>
        <fullName evidence="3">Two component transcriptional regulator, LuxR family</fullName>
    </submittedName>
</protein>
<keyword evidence="3" id="KW-0614">Plasmid</keyword>
<dbReference type="PROSITE" id="PS50043">
    <property type="entry name" value="HTH_LUXR_2"/>
    <property type="match status" value="1"/>
</dbReference>
<dbReference type="GO" id="GO:0006355">
    <property type="term" value="P:regulation of DNA-templated transcription"/>
    <property type="evidence" value="ECO:0007669"/>
    <property type="project" value="InterPro"/>
</dbReference>
<accession>B1Z6J0</accession>
<dbReference type="Gene3D" id="3.40.50.2300">
    <property type="match status" value="1"/>
</dbReference>
<evidence type="ECO:0000313" key="3">
    <source>
        <dbReference type="EMBL" id="ACB69067.1"/>
    </source>
</evidence>
<gene>
    <name evidence="3" type="ordered locus">BamMC406_6659</name>
</gene>
<sequence length="207" mass="22066">MGMECIAGTTNAIDLISVCGSANDLFALLATTRCDVALIDFAMHGAGQMEGLALLGYLRRTYPDVSVAVLLSNENPVIVHSILERGVASVVSEFDDVGHIVTAIHTCYGGGNYLSPLIKRSLELAKGEATNRVPKLSPREIEVIRLYLSGLSINAIAGRLNKGKQTVSAQKMSAMKKLGVKSDVELIRCATCLDLIGNPPVFHGVQK</sequence>
<dbReference type="SUPFAM" id="SSF46894">
    <property type="entry name" value="C-terminal effector domain of the bipartite response regulators"/>
    <property type="match status" value="1"/>
</dbReference>
<proteinExistence type="predicted"/>
<feature type="domain" description="HTH luxR-type" evidence="2">
    <location>
        <begin position="129"/>
        <end position="194"/>
    </location>
</feature>
<organism evidence="3 4">
    <name type="scientific">Burkholderia ambifaria (strain MC40-6)</name>
    <dbReference type="NCBI Taxonomy" id="398577"/>
    <lineage>
        <taxon>Bacteria</taxon>
        <taxon>Pseudomonadati</taxon>
        <taxon>Pseudomonadota</taxon>
        <taxon>Betaproteobacteria</taxon>
        <taxon>Burkholderiales</taxon>
        <taxon>Burkholderiaceae</taxon>
        <taxon>Burkholderia</taxon>
        <taxon>Burkholderia cepacia complex</taxon>
    </lineage>
</organism>